<accession>A0ABX6AZK8</accession>
<sequence>MRRSHPFRTGGATKTFAVTLLPRLVDEHRPDLSGTVEEHPRKPVRGEGDDGRAPPLRSPPHRTGGPYGFATDTHGAVSVTPRQTLCGERNPPDPTRTDPI</sequence>
<feature type="region of interest" description="Disordered" evidence="1">
    <location>
        <begin position="27"/>
        <end position="100"/>
    </location>
</feature>
<evidence type="ECO:0000313" key="3">
    <source>
        <dbReference type="Proteomes" id="UP000326041"/>
    </source>
</evidence>
<dbReference type="EMBL" id="CP023697">
    <property type="protein sequence ID" value="QEV07909.1"/>
    <property type="molecule type" value="Genomic_DNA"/>
</dbReference>
<evidence type="ECO:0000313" key="2">
    <source>
        <dbReference type="EMBL" id="QEV07909.1"/>
    </source>
</evidence>
<keyword evidence="3" id="KW-1185">Reference proteome</keyword>
<gene>
    <name evidence="2" type="ORF">CP972_21770</name>
</gene>
<dbReference type="Proteomes" id="UP000326041">
    <property type="component" value="Chromosome"/>
</dbReference>
<protein>
    <recommendedName>
        <fullName evidence="4">Beta-lactamase-related domain-containing protein</fullName>
    </recommendedName>
</protein>
<evidence type="ECO:0000256" key="1">
    <source>
        <dbReference type="SAM" id="MobiDB-lite"/>
    </source>
</evidence>
<evidence type="ECO:0008006" key="4">
    <source>
        <dbReference type="Google" id="ProtNLM"/>
    </source>
</evidence>
<proteinExistence type="predicted"/>
<reference evidence="2 3" key="1">
    <citation type="submission" date="2017-09" db="EMBL/GenBank/DDBJ databases">
        <authorList>
            <person name="Lee N."/>
            <person name="Cho B.-K."/>
        </authorList>
    </citation>
    <scope>NUCLEOTIDE SEQUENCE [LARGE SCALE GENOMIC DNA]</scope>
    <source>
        <strain evidence="2 3">ATCC 13879</strain>
    </source>
</reference>
<feature type="compositionally biased region" description="Basic and acidic residues" evidence="1">
    <location>
        <begin position="27"/>
        <end position="52"/>
    </location>
</feature>
<organism evidence="2 3">
    <name type="scientific">Streptomyces prasinus</name>
    <dbReference type="NCBI Taxonomy" id="67345"/>
    <lineage>
        <taxon>Bacteria</taxon>
        <taxon>Bacillati</taxon>
        <taxon>Actinomycetota</taxon>
        <taxon>Actinomycetes</taxon>
        <taxon>Kitasatosporales</taxon>
        <taxon>Streptomycetaceae</taxon>
        <taxon>Streptomyces</taxon>
    </lineage>
</organism>
<name>A0ABX6AZK8_9ACTN</name>